<gene>
    <name evidence="5" type="ORF">BOX15_Mlig009358g1</name>
</gene>
<dbReference type="FunFam" id="2.40.128.20:FF:000001">
    <property type="entry name" value="Fatty acid-binding protein, adipocyte"/>
    <property type="match status" value="1"/>
</dbReference>
<evidence type="ECO:0000313" key="6">
    <source>
        <dbReference type="Proteomes" id="UP000215902"/>
    </source>
</evidence>
<dbReference type="STRING" id="282301.A0A267H7R7"/>
<dbReference type="Proteomes" id="UP000215902">
    <property type="component" value="Unassembled WGS sequence"/>
</dbReference>
<keyword evidence="3" id="KW-0813">Transport</keyword>
<dbReference type="EMBL" id="NIVC01000024">
    <property type="protein sequence ID" value="PAA93592.1"/>
    <property type="molecule type" value="Genomic_DNA"/>
</dbReference>
<proteinExistence type="inferred from homology"/>
<feature type="domain" description="Cytosolic fatty-acid binding proteins" evidence="4">
    <location>
        <begin position="6"/>
        <end position="23"/>
    </location>
</feature>
<dbReference type="PRINTS" id="PR00178">
    <property type="entry name" value="FATTYACIDBP"/>
</dbReference>
<evidence type="ECO:0000256" key="3">
    <source>
        <dbReference type="RuleBase" id="RU003696"/>
    </source>
</evidence>
<dbReference type="GO" id="GO:0008289">
    <property type="term" value="F:lipid binding"/>
    <property type="evidence" value="ECO:0007669"/>
    <property type="project" value="UniProtKB-KW"/>
</dbReference>
<comment type="similarity">
    <text evidence="1 3">Belongs to the calycin superfamily. Fatty-acid binding protein (FABP) family.</text>
</comment>
<sequence length="138" mass="15564">MEKFIGTWRLESSENFDAYMKAIGVGFVLRKVGNTVKPDVQFLRNEDGTCTMKTISTFKNSEITFELDKEFEETTIDGRKVRSTITLTEGGELVHKQASEPETVIERKLQGDGDNEMVCTIKAGDVVCTRVYRKLNTA</sequence>
<protein>
    <recommendedName>
        <fullName evidence="4">Cytosolic fatty-acid binding proteins domain-containing protein</fullName>
    </recommendedName>
</protein>
<evidence type="ECO:0000313" key="5">
    <source>
        <dbReference type="EMBL" id="PAA93592.1"/>
    </source>
</evidence>
<organism evidence="5 6">
    <name type="scientific">Macrostomum lignano</name>
    <dbReference type="NCBI Taxonomy" id="282301"/>
    <lineage>
        <taxon>Eukaryota</taxon>
        <taxon>Metazoa</taxon>
        <taxon>Spiralia</taxon>
        <taxon>Lophotrochozoa</taxon>
        <taxon>Platyhelminthes</taxon>
        <taxon>Rhabditophora</taxon>
        <taxon>Macrostomorpha</taxon>
        <taxon>Macrostomida</taxon>
        <taxon>Macrostomidae</taxon>
        <taxon>Macrostomum</taxon>
    </lineage>
</organism>
<evidence type="ECO:0000256" key="2">
    <source>
        <dbReference type="ARBA" id="ARBA00023121"/>
    </source>
</evidence>
<name>A0A267H7R7_9PLAT</name>
<evidence type="ECO:0000259" key="4">
    <source>
        <dbReference type="PROSITE" id="PS00214"/>
    </source>
</evidence>
<dbReference type="OrthoDB" id="354351at2759"/>
<dbReference type="PROSITE" id="PS00214">
    <property type="entry name" value="FABP"/>
    <property type="match status" value="1"/>
</dbReference>
<dbReference type="InterPro" id="IPR000566">
    <property type="entry name" value="Lipocln_cytosolic_FA-bd_dom"/>
</dbReference>
<keyword evidence="2" id="KW-0446">Lipid-binding</keyword>
<dbReference type="InterPro" id="IPR012674">
    <property type="entry name" value="Calycin"/>
</dbReference>
<reference evidence="5 6" key="1">
    <citation type="submission" date="2017-06" db="EMBL/GenBank/DDBJ databases">
        <title>A platform for efficient transgenesis in Macrostomum lignano, a flatworm model organism for stem cell research.</title>
        <authorList>
            <person name="Berezikov E."/>
        </authorList>
    </citation>
    <scope>NUCLEOTIDE SEQUENCE [LARGE SCALE GENOMIC DNA]</scope>
    <source>
        <strain evidence="5">DV1</strain>
        <tissue evidence="5">Whole organism</tissue>
    </source>
</reference>
<dbReference type="SUPFAM" id="SSF50814">
    <property type="entry name" value="Lipocalins"/>
    <property type="match status" value="1"/>
</dbReference>
<dbReference type="PANTHER" id="PTHR11955">
    <property type="entry name" value="FATTY ACID BINDING PROTEIN"/>
    <property type="match status" value="1"/>
</dbReference>
<dbReference type="Gene3D" id="2.40.128.20">
    <property type="match status" value="1"/>
</dbReference>
<dbReference type="Pfam" id="PF00061">
    <property type="entry name" value="Lipocalin"/>
    <property type="match status" value="1"/>
</dbReference>
<comment type="caution">
    <text evidence="5">The sequence shown here is derived from an EMBL/GenBank/DDBJ whole genome shotgun (WGS) entry which is preliminary data.</text>
</comment>
<evidence type="ECO:0000256" key="1">
    <source>
        <dbReference type="ARBA" id="ARBA00008390"/>
    </source>
</evidence>
<keyword evidence="6" id="KW-1185">Reference proteome</keyword>
<dbReference type="InterPro" id="IPR000463">
    <property type="entry name" value="Fatty_acid-bd"/>
</dbReference>
<dbReference type="InterPro" id="IPR031259">
    <property type="entry name" value="ILBP"/>
</dbReference>
<accession>A0A267H7R7</accession>
<dbReference type="AlphaFoldDB" id="A0A267H7R7"/>